<dbReference type="RefSeq" id="WP_199263147.1">
    <property type="nucleotide sequence ID" value="NZ_CP054140.1"/>
</dbReference>
<feature type="compositionally biased region" description="Polar residues" evidence="4">
    <location>
        <begin position="11"/>
        <end position="21"/>
    </location>
</feature>
<dbReference type="Proteomes" id="UP000596092">
    <property type="component" value="Chromosome"/>
</dbReference>
<dbReference type="SUPFAM" id="SSF55073">
    <property type="entry name" value="Nucleotide cyclase"/>
    <property type="match status" value="1"/>
</dbReference>
<dbReference type="Pfam" id="PF08668">
    <property type="entry name" value="HDOD"/>
    <property type="match status" value="1"/>
</dbReference>
<evidence type="ECO:0000313" key="8">
    <source>
        <dbReference type="Proteomes" id="UP000596092"/>
    </source>
</evidence>
<dbReference type="InterPro" id="IPR029787">
    <property type="entry name" value="Nucleotide_cyclase"/>
</dbReference>
<evidence type="ECO:0000256" key="2">
    <source>
        <dbReference type="ARBA" id="ARBA00034247"/>
    </source>
</evidence>
<comment type="catalytic activity">
    <reaction evidence="2">
        <text>2 GTP = 3',3'-c-di-GMP + 2 diphosphate</text>
        <dbReference type="Rhea" id="RHEA:24898"/>
        <dbReference type="ChEBI" id="CHEBI:33019"/>
        <dbReference type="ChEBI" id="CHEBI:37565"/>
        <dbReference type="ChEBI" id="CHEBI:58805"/>
        <dbReference type="EC" id="2.7.7.65"/>
    </reaction>
</comment>
<proteinExistence type="predicted"/>
<dbReference type="Pfam" id="PF00990">
    <property type="entry name" value="GGDEF"/>
    <property type="match status" value="1"/>
</dbReference>
<dbReference type="InterPro" id="IPR043128">
    <property type="entry name" value="Rev_trsase/Diguanyl_cyclase"/>
</dbReference>
<dbReference type="PROSITE" id="PS51833">
    <property type="entry name" value="HDOD"/>
    <property type="match status" value="1"/>
</dbReference>
<evidence type="ECO:0000259" key="6">
    <source>
        <dbReference type="PROSITE" id="PS51833"/>
    </source>
</evidence>
<evidence type="ECO:0000259" key="5">
    <source>
        <dbReference type="PROSITE" id="PS50887"/>
    </source>
</evidence>
<name>A0A7T6ARJ1_9BACT</name>
<evidence type="ECO:0000256" key="4">
    <source>
        <dbReference type="SAM" id="MobiDB-lite"/>
    </source>
</evidence>
<dbReference type="PROSITE" id="PS50887">
    <property type="entry name" value="GGDEF"/>
    <property type="match status" value="1"/>
</dbReference>
<dbReference type="SUPFAM" id="SSF109604">
    <property type="entry name" value="HD-domain/PDEase-like"/>
    <property type="match status" value="1"/>
</dbReference>
<dbReference type="PANTHER" id="PTHR45138:SF9">
    <property type="entry name" value="DIGUANYLATE CYCLASE DGCM-RELATED"/>
    <property type="match status" value="1"/>
</dbReference>
<keyword evidence="8" id="KW-1185">Reference proteome</keyword>
<dbReference type="EMBL" id="CP054140">
    <property type="protein sequence ID" value="QQG66861.1"/>
    <property type="molecule type" value="Genomic_DNA"/>
</dbReference>
<dbReference type="CDD" id="cd01949">
    <property type="entry name" value="GGDEF"/>
    <property type="match status" value="1"/>
</dbReference>
<dbReference type="AlphaFoldDB" id="A0A7T6ARJ1"/>
<dbReference type="PANTHER" id="PTHR45138">
    <property type="entry name" value="REGULATORY COMPONENTS OF SENSORY TRANSDUCTION SYSTEM"/>
    <property type="match status" value="1"/>
</dbReference>
<dbReference type="SMART" id="SM00267">
    <property type="entry name" value="GGDEF"/>
    <property type="match status" value="1"/>
</dbReference>
<evidence type="ECO:0000256" key="1">
    <source>
        <dbReference type="ARBA" id="ARBA00012528"/>
    </source>
</evidence>
<dbReference type="NCBIfam" id="TIGR00254">
    <property type="entry name" value="GGDEF"/>
    <property type="match status" value="1"/>
</dbReference>
<dbReference type="FunFam" id="3.30.70.270:FF:000001">
    <property type="entry name" value="Diguanylate cyclase domain protein"/>
    <property type="match status" value="1"/>
</dbReference>
<feature type="domain" description="GGDEF" evidence="5">
    <location>
        <begin position="408"/>
        <end position="543"/>
    </location>
</feature>
<feature type="domain" description="HDOD" evidence="6">
    <location>
        <begin position="39"/>
        <end position="246"/>
    </location>
</feature>
<evidence type="ECO:0000313" key="7">
    <source>
        <dbReference type="EMBL" id="QQG66861.1"/>
    </source>
</evidence>
<dbReference type="InterPro" id="IPR050469">
    <property type="entry name" value="Diguanylate_Cyclase"/>
</dbReference>
<dbReference type="Gene3D" id="1.10.3210.10">
    <property type="entry name" value="Hypothetical protein af1432"/>
    <property type="match status" value="1"/>
</dbReference>
<reference evidence="7 8" key="1">
    <citation type="submission" date="2020-05" db="EMBL/GenBank/DDBJ databases">
        <title>Complete genome of Desulfobulbus oligotrophicus.</title>
        <authorList>
            <person name="Podar M."/>
        </authorList>
    </citation>
    <scope>NUCLEOTIDE SEQUENCE [LARGE SCALE GENOMIC DNA]</scope>
    <source>
        <strain evidence="7 8">Prop6</strain>
    </source>
</reference>
<gene>
    <name evidence="7" type="ORF">HP555_13795</name>
</gene>
<organism evidence="7 8">
    <name type="scientific">Desulfobulbus oligotrophicus</name>
    <dbReference type="NCBI Taxonomy" id="1909699"/>
    <lineage>
        <taxon>Bacteria</taxon>
        <taxon>Pseudomonadati</taxon>
        <taxon>Thermodesulfobacteriota</taxon>
        <taxon>Desulfobulbia</taxon>
        <taxon>Desulfobulbales</taxon>
        <taxon>Desulfobulbaceae</taxon>
        <taxon>Desulfobulbus</taxon>
    </lineage>
</organism>
<dbReference type="KEGG" id="dog:HP555_13795"/>
<dbReference type="Gene3D" id="3.30.70.270">
    <property type="match status" value="1"/>
</dbReference>
<dbReference type="GO" id="GO:0052621">
    <property type="term" value="F:diguanylate cyclase activity"/>
    <property type="evidence" value="ECO:0007669"/>
    <property type="project" value="UniProtKB-EC"/>
</dbReference>
<sequence length="558" mass="63128">MQTNTPPPSIGSDTNNLSPQTAAEPPVHTVHTILNSKNLPTLPVLASKLLELTACEETTLAEIANVIAQDIALSTKILRVANSAFFAFPQKISTISQAVSILGTSAVRSLVLSFSFLSIGKKQKHSLFNLEQFWERSLVQATAAKLISEQMSNLDGEEAFTLGLLQNIGKLVLAITLPYPYNQVLEQLRKQRVRPETNDSIDIIATERELELRFTGITHTEVGYHVAKTWRLPENLLLSIRYHHCPDDCGEDGSQHKQIIYVAYLANILSLLFYTDQPERYHKLFRQQAKKLLGLSTVRVNMVLKTIDKVFGQSAHFFGVKITPVKPVAEILQEANLRLSLLNLSYEEMNRELIQSKLELERLTKELAQKNRMLENLANVDGLTEIHNHRYFQNFLDSEINRSIRTERPLALLLADIDNFKNFNDTYGHQTGDFLLKEFGRATKEIIREYDLIARYGGEEFVYVFPETSQDEAMLIAEKIRKHTEEYIFNDTLNTYQITISIGVAHASFADGAINKNDLIAMADNALYEAKNSGRNCVVLGSTVSKKKKRWFTFPGPR</sequence>
<protein>
    <recommendedName>
        <fullName evidence="1">diguanylate cyclase</fullName>
        <ecNumber evidence="1">2.7.7.65</ecNumber>
    </recommendedName>
</protein>
<dbReference type="InterPro" id="IPR000160">
    <property type="entry name" value="GGDEF_dom"/>
</dbReference>
<dbReference type="InterPro" id="IPR013976">
    <property type="entry name" value="HDOD"/>
</dbReference>
<keyword evidence="3" id="KW-0175">Coiled coil</keyword>
<feature type="coiled-coil region" evidence="3">
    <location>
        <begin position="332"/>
        <end position="380"/>
    </location>
</feature>
<evidence type="ECO:0000256" key="3">
    <source>
        <dbReference type="SAM" id="Coils"/>
    </source>
</evidence>
<feature type="region of interest" description="Disordered" evidence="4">
    <location>
        <begin position="1"/>
        <end position="25"/>
    </location>
</feature>
<dbReference type="EC" id="2.7.7.65" evidence="1"/>
<accession>A0A7T6ARJ1</accession>